<dbReference type="Gene3D" id="3.30.420.270">
    <property type="match status" value="1"/>
</dbReference>
<evidence type="ECO:0000256" key="8">
    <source>
        <dbReference type="SAM" id="Phobius"/>
    </source>
</evidence>
<evidence type="ECO:0000256" key="4">
    <source>
        <dbReference type="ARBA" id="ARBA00022692"/>
    </source>
</evidence>
<evidence type="ECO:0000256" key="7">
    <source>
        <dbReference type="RuleBase" id="RU003879"/>
    </source>
</evidence>
<dbReference type="GO" id="GO:0022857">
    <property type="term" value="F:transmembrane transporter activity"/>
    <property type="evidence" value="ECO:0007669"/>
    <property type="project" value="InterPro"/>
</dbReference>
<dbReference type="PANTHER" id="PTHR30558:SF13">
    <property type="entry name" value="BIOPOLYMER TRANSPORT PROTEIN EXBD2"/>
    <property type="match status" value="1"/>
</dbReference>
<dbReference type="InterPro" id="IPR003400">
    <property type="entry name" value="ExbD"/>
</dbReference>
<protein>
    <submittedName>
        <fullName evidence="9">TonB system transport protein ExbD2</fullName>
    </submittedName>
</protein>
<dbReference type="AlphaFoldDB" id="D4ZA89"/>
<dbReference type="Pfam" id="PF02472">
    <property type="entry name" value="ExbD"/>
    <property type="match status" value="1"/>
</dbReference>
<keyword evidence="7" id="KW-0653">Protein transport</keyword>
<evidence type="ECO:0000256" key="2">
    <source>
        <dbReference type="ARBA" id="ARBA00005811"/>
    </source>
</evidence>
<accession>D4ZA89</accession>
<keyword evidence="5 8" id="KW-1133">Transmembrane helix</keyword>
<dbReference type="KEGG" id="svo:SVI_2963"/>
<keyword evidence="3" id="KW-1003">Cell membrane</keyword>
<name>D4ZA89_SHEVD</name>
<sequence length="136" mass="14871">MNMARRKHSSVEEEAQIDMTPMLDIVFIMLIFFIVTTSFVKPSGLDYTKPEASTATKKPSANIFIGVSKTGTIMMENRLVDIERVTANVERMLAEAPEAAVLIQADKDAKHGLVIKVMDSVKKAGVDKISVSAGKD</sequence>
<proteinExistence type="inferred from homology"/>
<dbReference type="FunFam" id="3.30.420.270:FF:000007">
    <property type="entry name" value="Biopolymer transport protein ExbD"/>
    <property type="match status" value="1"/>
</dbReference>
<evidence type="ECO:0000256" key="1">
    <source>
        <dbReference type="ARBA" id="ARBA00004162"/>
    </source>
</evidence>
<gene>
    <name evidence="9" type="primary">exbD2</name>
    <name evidence="9" type="ordered locus">SVI_2963</name>
</gene>
<evidence type="ECO:0000313" key="9">
    <source>
        <dbReference type="EMBL" id="BAJ02934.1"/>
    </source>
</evidence>
<dbReference type="STRING" id="637905.SVI_2963"/>
<keyword evidence="7" id="KW-0813">Transport</keyword>
<evidence type="ECO:0000313" key="10">
    <source>
        <dbReference type="Proteomes" id="UP000002350"/>
    </source>
</evidence>
<evidence type="ECO:0000256" key="6">
    <source>
        <dbReference type="ARBA" id="ARBA00023136"/>
    </source>
</evidence>
<dbReference type="Proteomes" id="UP000002350">
    <property type="component" value="Chromosome"/>
</dbReference>
<evidence type="ECO:0000256" key="3">
    <source>
        <dbReference type="ARBA" id="ARBA00022475"/>
    </source>
</evidence>
<comment type="similarity">
    <text evidence="2 7">Belongs to the ExbD/TolR family.</text>
</comment>
<dbReference type="PANTHER" id="PTHR30558">
    <property type="entry name" value="EXBD MEMBRANE COMPONENT OF PMF-DRIVEN MACROMOLECULE IMPORT SYSTEM"/>
    <property type="match status" value="1"/>
</dbReference>
<dbReference type="EMBL" id="AP011177">
    <property type="protein sequence ID" value="BAJ02934.1"/>
    <property type="molecule type" value="Genomic_DNA"/>
</dbReference>
<dbReference type="GO" id="GO:0005886">
    <property type="term" value="C:plasma membrane"/>
    <property type="evidence" value="ECO:0007669"/>
    <property type="project" value="UniProtKB-SubCell"/>
</dbReference>
<evidence type="ECO:0000256" key="5">
    <source>
        <dbReference type="ARBA" id="ARBA00022989"/>
    </source>
</evidence>
<keyword evidence="6 8" id="KW-0472">Membrane</keyword>
<comment type="subcellular location">
    <subcellularLocation>
        <location evidence="1">Cell membrane</location>
        <topology evidence="1">Single-pass membrane protein</topology>
    </subcellularLocation>
    <subcellularLocation>
        <location evidence="7">Cell membrane</location>
        <topology evidence="7">Single-pass type II membrane protein</topology>
    </subcellularLocation>
</comment>
<feature type="transmembrane region" description="Helical" evidence="8">
    <location>
        <begin position="21"/>
        <end position="40"/>
    </location>
</feature>
<keyword evidence="4 7" id="KW-0812">Transmembrane</keyword>
<dbReference type="eggNOG" id="COG0848">
    <property type="taxonomic scope" value="Bacteria"/>
</dbReference>
<reference evidence="10" key="1">
    <citation type="journal article" date="2010" name="Mol. Biosyst.">
        <title>Complete genome sequence and comparative analysis of Shewanella violacea, a psychrophilic and piezophilic bacterium from deep sea floor sediments.</title>
        <authorList>
            <person name="Aono E."/>
            <person name="Baba T."/>
            <person name="Ara T."/>
            <person name="Nishi T."/>
            <person name="Nakamichi T."/>
            <person name="Inamoto E."/>
            <person name="Toyonaga H."/>
            <person name="Hasegawa M."/>
            <person name="Takai Y."/>
            <person name="Okumura Y."/>
            <person name="Baba M."/>
            <person name="Tomita M."/>
            <person name="Kato C."/>
            <person name="Oshima T."/>
            <person name="Nakasone K."/>
            <person name="Mori H."/>
        </authorList>
    </citation>
    <scope>NUCLEOTIDE SEQUENCE [LARGE SCALE GENOMIC DNA]</scope>
    <source>
        <strain evidence="10">JCM 10179 / CIP 106290 / LMG 19151 / DSS12</strain>
    </source>
</reference>
<keyword evidence="10" id="KW-1185">Reference proteome</keyword>
<organism evidence="9 10">
    <name type="scientific">Shewanella violacea (strain JCM 10179 / CIP 106290 / LMG 19151 / DSS12)</name>
    <dbReference type="NCBI Taxonomy" id="637905"/>
    <lineage>
        <taxon>Bacteria</taxon>
        <taxon>Pseudomonadati</taxon>
        <taxon>Pseudomonadota</taxon>
        <taxon>Gammaproteobacteria</taxon>
        <taxon>Alteromonadales</taxon>
        <taxon>Shewanellaceae</taxon>
        <taxon>Shewanella</taxon>
    </lineage>
</organism>
<dbReference type="GO" id="GO:0015031">
    <property type="term" value="P:protein transport"/>
    <property type="evidence" value="ECO:0007669"/>
    <property type="project" value="UniProtKB-KW"/>
</dbReference>
<dbReference type="HOGENOM" id="CLU_085305_3_0_6"/>